<dbReference type="SUPFAM" id="SSF52833">
    <property type="entry name" value="Thioredoxin-like"/>
    <property type="match status" value="1"/>
</dbReference>
<protein>
    <submittedName>
        <fullName evidence="2">Glutaredoxin domain-containing protein</fullName>
    </submittedName>
</protein>
<dbReference type="RefSeq" id="WP_301161784.1">
    <property type="nucleotide sequence ID" value="NZ_JAUHTC010000091.1"/>
</dbReference>
<evidence type="ECO:0000259" key="1">
    <source>
        <dbReference type="Pfam" id="PF00462"/>
    </source>
</evidence>
<comment type="caution">
    <text evidence="2">The sequence shown here is derived from an EMBL/GenBank/DDBJ whole genome shotgun (WGS) entry which is preliminary data.</text>
</comment>
<dbReference type="InterPro" id="IPR002109">
    <property type="entry name" value="Glutaredoxin"/>
</dbReference>
<name>A0ABT8HKV2_MYCAO</name>
<keyword evidence="3" id="KW-1185">Reference proteome</keyword>
<proteinExistence type="predicted"/>
<organism evidence="2 3">
    <name type="scientific">Mycolicibacterium austroafricanum</name>
    <name type="common">Mycobacterium austroafricanum</name>
    <dbReference type="NCBI Taxonomy" id="39687"/>
    <lineage>
        <taxon>Bacteria</taxon>
        <taxon>Bacillati</taxon>
        <taxon>Actinomycetota</taxon>
        <taxon>Actinomycetes</taxon>
        <taxon>Mycobacteriales</taxon>
        <taxon>Mycobacteriaceae</taxon>
        <taxon>Mycolicibacterium</taxon>
    </lineage>
</organism>
<accession>A0ABT8HKV2</accession>
<dbReference type="EMBL" id="JAUHTC010000091">
    <property type="protein sequence ID" value="MDN4521389.1"/>
    <property type="molecule type" value="Genomic_DNA"/>
</dbReference>
<dbReference type="Pfam" id="PF00462">
    <property type="entry name" value="Glutaredoxin"/>
    <property type="match status" value="1"/>
</dbReference>
<dbReference type="Gene3D" id="3.40.30.10">
    <property type="entry name" value="Glutaredoxin"/>
    <property type="match status" value="1"/>
</dbReference>
<gene>
    <name evidence="2" type="ORF">QYF68_26725</name>
</gene>
<sequence>MSSSAKAIVTVYTNGPSCMACTQTKRHLDRRGIAYTELPLDEGNTAAAIELGFTTAPVVCVSIDGVESSWAGYRPDRIDAIARAA</sequence>
<feature type="domain" description="Glutaredoxin" evidence="1">
    <location>
        <begin position="9"/>
        <end position="61"/>
    </location>
</feature>
<dbReference type="CDD" id="cd02976">
    <property type="entry name" value="NrdH"/>
    <property type="match status" value="1"/>
</dbReference>
<evidence type="ECO:0000313" key="3">
    <source>
        <dbReference type="Proteomes" id="UP001172687"/>
    </source>
</evidence>
<reference evidence="2" key="1">
    <citation type="submission" date="2023-07" db="EMBL/GenBank/DDBJ databases">
        <title>Degradation of tert-butanol by M. austroafricanum TBA100.</title>
        <authorList>
            <person name="Helbich S."/>
            <person name="Vainshtein Y."/>
        </authorList>
    </citation>
    <scope>NUCLEOTIDE SEQUENCE</scope>
    <source>
        <strain evidence="2">TBA100</strain>
    </source>
</reference>
<dbReference type="InterPro" id="IPR036249">
    <property type="entry name" value="Thioredoxin-like_sf"/>
</dbReference>
<dbReference type="Proteomes" id="UP001172687">
    <property type="component" value="Unassembled WGS sequence"/>
</dbReference>
<evidence type="ECO:0000313" key="2">
    <source>
        <dbReference type="EMBL" id="MDN4521389.1"/>
    </source>
</evidence>